<protein>
    <recommendedName>
        <fullName evidence="2">CCHC-type domain-containing protein</fullName>
    </recommendedName>
</protein>
<keyword evidence="1" id="KW-0862">Zinc</keyword>
<dbReference type="GO" id="GO:0003676">
    <property type="term" value="F:nucleic acid binding"/>
    <property type="evidence" value="ECO:0007669"/>
    <property type="project" value="InterPro"/>
</dbReference>
<dbReference type="GO" id="GO:0008270">
    <property type="term" value="F:zinc ion binding"/>
    <property type="evidence" value="ECO:0007669"/>
    <property type="project" value="UniProtKB-KW"/>
</dbReference>
<dbReference type="SMART" id="SM00343">
    <property type="entry name" value="ZnF_C2HC"/>
    <property type="match status" value="1"/>
</dbReference>
<organism evidence="3 4">
    <name type="scientific">Popillia japonica</name>
    <name type="common">Japanese beetle</name>
    <dbReference type="NCBI Taxonomy" id="7064"/>
    <lineage>
        <taxon>Eukaryota</taxon>
        <taxon>Metazoa</taxon>
        <taxon>Ecdysozoa</taxon>
        <taxon>Arthropoda</taxon>
        <taxon>Hexapoda</taxon>
        <taxon>Insecta</taxon>
        <taxon>Pterygota</taxon>
        <taxon>Neoptera</taxon>
        <taxon>Endopterygota</taxon>
        <taxon>Coleoptera</taxon>
        <taxon>Polyphaga</taxon>
        <taxon>Scarabaeiformia</taxon>
        <taxon>Scarabaeidae</taxon>
        <taxon>Rutelinae</taxon>
        <taxon>Popillia</taxon>
    </lineage>
</organism>
<evidence type="ECO:0000313" key="4">
    <source>
        <dbReference type="Proteomes" id="UP001458880"/>
    </source>
</evidence>
<dbReference type="EMBL" id="JASPKY010000544">
    <property type="protein sequence ID" value="KAK9693368.1"/>
    <property type="molecule type" value="Genomic_DNA"/>
</dbReference>
<reference evidence="3 4" key="1">
    <citation type="journal article" date="2024" name="BMC Genomics">
        <title>De novo assembly and annotation of Popillia japonica's genome with initial clues to its potential as an invasive pest.</title>
        <authorList>
            <person name="Cucini C."/>
            <person name="Boschi S."/>
            <person name="Funari R."/>
            <person name="Cardaioli E."/>
            <person name="Iannotti N."/>
            <person name="Marturano G."/>
            <person name="Paoli F."/>
            <person name="Bruttini M."/>
            <person name="Carapelli A."/>
            <person name="Frati F."/>
            <person name="Nardi F."/>
        </authorList>
    </citation>
    <scope>NUCLEOTIDE SEQUENCE [LARGE SCALE GENOMIC DNA]</scope>
    <source>
        <strain evidence="3">DMR45628</strain>
    </source>
</reference>
<dbReference type="Pfam" id="PF14223">
    <property type="entry name" value="Retrotran_gag_2"/>
    <property type="match status" value="1"/>
</dbReference>
<accession>A0AAW1IU32</accession>
<proteinExistence type="predicted"/>
<dbReference type="SUPFAM" id="SSF57756">
    <property type="entry name" value="Retrovirus zinc finger-like domains"/>
    <property type="match status" value="1"/>
</dbReference>
<dbReference type="Proteomes" id="UP001458880">
    <property type="component" value="Unassembled WGS sequence"/>
</dbReference>
<dbReference type="InterPro" id="IPR025724">
    <property type="entry name" value="GAG-pre-integrase_dom"/>
</dbReference>
<evidence type="ECO:0000259" key="2">
    <source>
        <dbReference type="PROSITE" id="PS50158"/>
    </source>
</evidence>
<evidence type="ECO:0000256" key="1">
    <source>
        <dbReference type="PROSITE-ProRule" id="PRU00047"/>
    </source>
</evidence>
<comment type="caution">
    <text evidence="3">The sequence shown here is derived from an EMBL/GenBank/DDBJ whole genome shotgun (WGS) entry which is preliminary data.</text>
</comment>
<keyword evidence="1" id="KW-0479">Metal-binding</keyword>
<dbReference type="InterPro" id="IPR001878">
    <property type="entry name" value="Znf_CCHC"/>
</dbReference>
<name>A0AAW1IU32_POPJA</name>
<keyword evidence="4" id="KW-1185">Reference proteome</keyword>
<feature type="domain" description="CCHC-type" evidence="2">
    <location>
        <begin position="166"/>
        <end position="179"/>
    </location>
</feature>
<gene>
    <name evidence="3" type="ORF">QE152_g34249</name>
</gene>
<dbReference type="PROSITE" id="PS50158">
    <property type="entry name" value="ZF_CCHC"/>
    <property type="match status" value="1"/>
</dbReference>
<sequence length="304" mass="34733">MKTQWYRNDAKAKSIIVQCLTDKHLDLVKDSKTAKDMKVLQNVFERNSTFTKLSKDMKVLLKRKLLSLKCSVNEKLEDHFLKFDTIIRELEGVGCKMDESDKVCHLLLSMNENYDTVITAIETISLDTVNMEVVKSRLLNEELKLSSKNKVLAQNDEVSFNASITCFICKKRGHKAAECWTKTNNRGRAFKSYRKATFGGRLHSDGPSTNAHEAETKVSFVTANLWHRRLGHLNRHAMKVLGLPVAENKCEQCMQGKTTNNVFKSKGHYHSTKLLYGSDRIEEMSRNTRLTKVIVTVSISQFPK</sequence>
<evidence type="ECO:0000313" key="3">
    <source>
        <dbReference type="EMBL" id="KAK9693368.1"/>
    </source>
</evidence>
<dbReference type="AlphaFoldDB" id="A0AAW1IU32"/>
<dbReference type="Pfam" id="PF13976">
    <property type="entry name" value="gag_pre-integrs"/>
    <property type="match status" value="1"/>
</dbReference>
<keyword evidence="1" id="KW-0863">Zinc-finger</keyword>
<dbReference type="InterPro" id="IPR036875">
    <property type="entry name" value="Znf_CCHC_sf"/>
</dbReference>